<evidence type="ECO:0000313" key="2">
    <source>
        <dbReference type="EMBL" id="MSV25187.1"/>
    </source>
</evidence>
<evidence type="ECO:0000259" key="1">
    <source>
        <dbReference type="PROSITE" id="PS50006"/>
    </source>
</evidence>
<reference evidence="2 3" key="1">
    <citation type="submission" date="2019-08" db="EMBL/GenBank/DDBJ databases">
        <title>In-depth cultivation of the pig gut microbiome towards novel bacterial diversity and tailored functional studies.</title>
        <authorList>
            <person name="Wylensek D."/>
            <person name="Hitch T.C.A."/>
            <person name="Clavel T."/>
        </authorList>
    </citation>
    <scope>NUCLEOTIDE SEQUENCE [LARGE SCALE GENOMIC DNA]</scope>
    <source>
        <strain evidence="3">WCA-380-WT-3B3</strain>
    </source>
</reference>
<dbReference type="AlphaFoldDB" id="A0A6I2UVE4"/>
<dbReference type="PROSITE" id="PS50006">
    <property type="entry name" value="FHA_DOMAIN"/>
    <property type="match status" value="1"/>
</dbReference>
<feature type="domain" description="FHA" evidence="1">
    <location>
        <begin position="175"/>
        <end position="224"/>
    </location>
</feature>
<protein>
    <submittedName>
        <fullName evidence="2">DUF2662 domain-containing protein</fullName>
    </submittedName>
</protein>
<dbReference type="InterPro" id="IPR022128">
    <property type="entry name" value="FhaA_N"/>
</dbReference>
<dbReference type="RefSeq" id="WP_154620965.1">
    <property type="nucleotide sequence ID" value="NZ_JBQHVT010000018.1"/>
</dbReference>
<dbReference type="Gene3D" id="2.60.200.20">
    <property type="match status" value="1"/>
</dbReference>
<name>A0A6I2UVE4_9FIRM</name>
<dbReference type="SUPFAM" id="SSF49879">
    <property type="entry name" value="SMAD/FHA domain"/>
    <property type="match status" value="1"/>
</dbReference>
<keyword evidence="3" id="KW-1185">Reference proteome</keyword>
<dbReference type="Gene3D" id="3.30.2320.60">
    <property type="entry name" value="FhaA, phosphopeptide-binding domain (DUF3662)"/>
    <property type="match status" value="1"/>
</dbReference>
<dbReference type="SMART" id="SM00240">
    <property type="entry name" value="FHA"/>
    <property type="match status" value="1"/>
</dbReference>
<gene>
    <name evidence="2" type="ORF">FYJ78_08335</name>
</gene>
<sequence>MGIGKWESFLENHIEGFFNKRFSSSLEMAELIKGIEKEVARQGRGKPKHGLPNHYEFIMAPDDYQHFCAQRVLDELYTAVEKQVILQDYLMEGNLKVACRAEAERTQGTFSLRSWYEEEKPAGNSDESVHTIVLERPSFSSSTPLNLPREYKTASLRVTEGPDLDAYLEFGEKQIYIGRRDKNEFILTDSRASRLHAWISYESHRHVLHDAQSTNGTFVNDRRMESCCLQDGDAIRIGSTVLRYEVI</sequence>
<dbReference type="InterPro" id="IPR008984">
    <property type="entry name" value="SMAD_FHA_dom_sf"/>
</dbReference>
<evidence type="ECO:0000313" key="3">
    <source>
        <dbReference type="Proteomes" id="UP000430222"/>
    </source>
</evidence>
<accession>A0A6I2UVE4</accession>
<dbReference type="Pfam" id="PF12401">
    <property type="entry name" value="FhaA_N"/>
    <property type="match status" value="1"/>
</dbReference>
<comment type="caution">
    <text evidence="2">The sequence shown here is derived from an EMBL/GenBank/DDBJ whole genome shotgun (WGS) entry which is preliminary data.</text>
</comment>
<dbReference type="InterPro" id="IPR050923">
    <property type="entry name" value="Cell_Proc_Reg/RNA_Proc"/>
</dbReference>
<dbReference type="InterPro" id="IPR042287">
    <property type="entry name" value="FhaA_N_sf"/>
</dbReference>
<dbReference type="Pfam" id="PF00498">
    <property type="entry name" value="FHA"/>
    <property type="match status" value="1"/>
</dbReference>
<proteinExistence type="predicted"/>
<organism evidence="2 3">
    <name type="scientific">Selenomonas montiformis</name>
    <dbReference type="NCBI Taxonomy" id="2652285"/>
    <lineage>
        <taxon>Bacteria</taxon>
        <taxon>Bacillati</taxon>
        <taxon>Bacillota</taxon>
        <taxon>Negativicutes</taxon>
        <taxon>Selenomonadales</taxon>
        <taxon>Selenomonadaceae</taxon>
        <taxon>Selenomonas</taxon>
    </lineage>
</organism>
<dbReference type="Proteomes" id="UP000430222">
    <property type="component" value="Unassembled WGS sequence"/>
</dbReference>
<dbReference type="EMBL" id="VUNL01000008">
    <property type="protein sequence ID" value="MSV25187.1"/>
    <property type="molecule type" value="Genomic_DNA"/>
</dbReference>
<dbReference type="PANTHER" id="PTHR23308">
    <property type="entry name" value="NUCLEAR INHIBITOR OF PROTEIN PHOSPHATASE-1"/>
    <property type="match status" value="1"/>
</dbReference>
<dbReference type="CDD" id="cd00060">
    <property type="entry name" value="FHA"/>
    <property type="match status" value="1"/>
</dbReference>
<dbReference type="InterPro" id="IPR000253">
    <property type="entry name" value="FHA_dom"/>
</dbReference>